<comment type="subunit">
    <text evidence="9">Forms a complex with SecF. Part of the essential Sec protein translocation apparatus which comprises SecA, SecYEG and auxiliary proteins SecDF. Other proteins may also be involved.</text>
</comment>
<protein>
    <recommendedName>
        <fullName evidence="9 10">Multifunctional fusion protein</fullName>
    </recommendedName>
    <domain>
        <recommendedName>
            <fullName evidence="9">Protein translocase subunit SecD</fullName>
        </recommendedName>
    </domain>
    <domain>
        <recommendedName>
            <fullName evidence="10">Protein-export membrane protein SecF</fullName>
        </recommendedName>
    </domain>
</protein>
<feature type="compositionally biased region" description="Low complexity" evidence="11">
    <location>
        <begin position="274"/>
        <end position="288"/>
    </location>
</feature>
<dbReference type="RefSeq" id="WP_191184439.1">
    <property type="nucleotide sequence ID" value="NZ_JACXAJ010000007.1"/>
</dbReference>
<feature type="transmembrane region" description="Helical" evidence="9">
    <location>
        <begin position="571"/>
        <end position="593"/>
    </location>
</feature>
<name>A0ABR7XJ13_9BACT</name>
<feature type="transmembrane region" description="Helical" evidence="9">
    <location>
        <begin position="825"/>
        <end position="843"/>
    </location>
</feature>
<feature type="transmembrane region" description="Helical" evidence="9">
    <location>
        <begin position="614"/>
        <end position="636"/>
    </location>
</feature>
<accession>A0ABR7XJ13</accession>
<comment type="subunit">
    <text evidence="10">Forms a complex with SecD. Part of the essential Sec protein translocation apparatus which comprises SecA, SecYEG and auxiliary proteins SecDF. Other proteins may also be involved.</text>
</comment>
<evidence type="ECO:0000256" key="7">
    <source>
        <dbReference type="ARBA" id="ARBA00023010"/>
    </source>
</evidence>
<dbReference type="SUPFAM" id="SSF82866">
    <property type="entry name" value="Multidrug efflux transporter AcrB transmembrane domain"/>
    <property type="match status" value="2"/>
</dbReference>
<dbReference type="NCBIfam" id="TIGR00916">
    <property type="entry name" value="2A0604s01"/>
    <property type="match status" value="2"/>
</dbReference>
<dbReference type="PANTHER" id="PTHR30081">
    <property type="entry name" value="PROTEIN-EXPORT MEMBRANE PROTEIN SEC"/>
    <property type="match status" value="1"/>
</dbReference>
<comment type="similarity">
    <text evidence="9">Belongs to the SecD/SecF family. SecD subfamily.</text>
</comment>
<comment type="subcellular location">
    <subcellularLocation>
        <location evidence="1 9">Cell membrane</location>
        <topology evidence="1 9">Multi-pass membrane protein</topology>
    </subcellularLocation>
</comment>
<feature type="transmembrane region" description="Helical" evidence="9">
    <location>
        <begin position="850"/>
        <end position="872"/>
    </location>
</feature>
<evidence type="ECO:0000256" key="10">
    <source>
        <dbReference type="HAMAP-Rule" id="MF_01464"/>
    </source>
</evidence>
<keyword evidence="7 9" id="KW-0811">Translocation</keyword>
<dbReference type="InterPro" id="IPR005665">
    <property type="entry name" value="SecF_bac"/>
</dbReference>
<evidence type="ECO:0000259" key="14">
    <source>
        <dbReference type="Pfam" id="PF22599"/>
    </source>
</evidence>
<dbReference type="Proteomes" id="UP000625551">
    <property type="component" value="Unassembled WGS sequence"/>
</dbReference>
<comment type="function">
    <text evidence="9">Part of the Sec protein translocase complex. Interacts with the SecYEG preprotein conducting channel. SecDF uses the proton motive force (PMF) to complete protein translocation after the ATP-dependent function of SecA.</text>
</comment>
<keyword evidence="4 9" id="KW-0812">Transmembrane</keyword>
<dbReference type="InterPro" id="IPR048634">
    <property type="entry name" value="SecD_SecF_C"/>
</dbReference>
<dbReference type="Gene3D" id="3.30.70.3220">
    <property type="match status" value="1"/>
</dbReference>
<feature type="transmembrane region" description="Helical" evidence="9">
    <location>
        <begin position="958"/>
        <end position="983"/>
    </location>
</feature>
<keyword evidence="6 9" id="KW-1133">Transmembrane helix</keyword>
<feature type="domain" description="SecDF P1 head subdomain" evidence="14">
    <location>
        <begin position="402"/>
        <end position="497"/>
    </location>
</feature>
<comment type="caution">
    <text evidence="15">The sequence shown here is derived from an EMBL/GenBank/DDBJ whole genome shotgun (WGS) entry which is preliminary data.</text>
</comment>
<dbReference type="Pfam" id="PF22599">
    <property type="entry name" value="SecDF_P1_head"/>
    <property type="match status" value="1"/>
</dbReference>
<dbReference type="InterPro" id="IPR022646">
    <property type="entry name" value="SecD/SecF_CS"/>
</dbReference>
<dbReference type="InterPro" id="IPR054384">
    <property type="entry name" value="SecDF_P1_head"/>
</dbReference>
<evidence type="ECO:0000256" key="9">
    <source>
        <dbReference type="HAMAP-Rule" id="MF_01463"/>
    </source>
</evidence>
<organism evidence="15 16">
    <name type="scientific">Pontibacter aquaedesilientis</name>
    <dbReference type="NCBI Taxonomy" id="2766980"/>
    <lineage>
        <taxon>Bacteria</taxon>
        <taxon>Pseudomonadati</taxon>
        <taxon>Bacteroidota</taxon>
        <taxon>Cytophagia</taxon>
        <taxon>Cytophagales</taxon>
        <taxon>Hymenobacteraceae</taxon>
        <taxon>Pontibacter</taxon>
    </lineage>
</organism>
<dbReference type="Pfam" id="PF21760">
    <property type="entry name" value="SecD_1st"/>
    <property type="match status" value="1"/>
</dbReference>
<keyword evidence="2 9" id="KW-0813">Transport</keyword>
<feature type="transmembrane region" description="Helical" evidence="9">
    <location>
        <begin position="925"/>
        <end position="952"/>
    </location>
</feature>
<feature type="transmembrane region" description="Helical" evidence="9">
    <location>
        <begin position="7"/>
        <end position="28"/>
    </location>
</feature>
<dbReference type="InterPro" id="IPR005791">
    <property type="entry name" value="SecD"/>
</dbReference>
<dbReference type="Pfam" id="PF02355">
    <property type="entry name" value="SecD_SecF_C"/>
    <property type="match status" value="2"/>
</dbReference>
<evidence type="ECO:0000256" key="1">
    <source>
        <dbReference type="ARBA" id="ARBA00004651"/>
    </source>
</evidence>
<sequence>MRNKNFIIVMTLIVSALCLYYLSFSFVARSVQKDAEAYATDAQGNVDHAKQQSYLDSVWKEPVYNFLGAEYTYQEVKESELGLGLDLRGGMHVVLEVSPVEIIKSMSGNSKDPNFLKALARAQEMQKNSQEKFTSLFAEAFREVEPDGRLSRIFSNTANRGKISYESSNAEVIDVIDVEVEDAIERSFNILRTRVDKFGVNQPNIQRLGNSGRIQIELPGIDNPDRVRKLLQGMANLEFWEVWNPEEVSPYFSQLDNHLNTEEKAGRLKLGRTSMQAPQSAATPAATKDAAADDVLAQAAATTDSAAIASAQTADTAASVTALDSLDMGQTGVLARLFTQMPGGIGANTRDTAKINEIFHRADVRAIFPPNMKFLWAVKPLVGDNRQEFVELYAVKKGRDGKAPMTGDAVNDARQDFDQNGQPEINMTMTPAGSKRWAKLTGDNVGRQVAIVLDNYVYSAPVVQGEITGGNSSISGNFTIEEAKDLANILKAGKMPAPTRIVEEAIVGPSLGQEAINQGLISTIAGLIMVIIFMIAYYARGGFIADLALLFNVFFILGVLAQFGAALTLPGIAGIVLTLGMAVDANVLIFERMREESLKGLSMREVINKGYDKAFSTILDANVTTFLVGFILYFFGSGPVKGFAITLMIGIATSFFTSVFISRILVERAFKKSGKLSFGTVLSANMFRNIKFDVMKFRKPAYAFSLGVLVFGFVAMYINGGPNLGVDFKGGRSYVVEFDQAIAASDVRSALLDDFESAGTEVKTFGASNRVKITTSWLADDESIQADEKVKAALMQGLEQYSNQTPEVLSSSKVGATMADDIQKTALVAILLALVGIFIYVMIRFSKWQFSLGGVIALLHDALMIIAIFSIFDLFGVSYEMDQVFIAAVLTIIGFSINDTVVIFDRVREYMNDNPNKPLRELVNPALISTFSRTIITSLTLFIVVVILFIFGGEVLRGFSFAMIIGVLAGTYSSLFIATPIVVDTVKEKKTPVASAKVA</sequence>
<feature type="transmembrane region" description="Helical" evidence="9">
    <location>
        <begin position="642"/>
        <end position="666"/>
    </location>
</feature>
<keyword evidence="5 9" id="KW-0653">Protein transport</keyword>
<feature type="transmembrane region" description="Helical" evidence="9">
    <location>
        <begin position="884"/>
        <end position="904"/>
    </location>
</feature>
<feature type="transmembrane region" description="Helical" evidence="9">
    <location>
        <begin position="546"/>
        <end position="565"/>
    </location>
</feature>
<feature type="domain" description="Protein translocase subunit SecDF P1" evidence="13">
    <location>
        <begin position="184"/>
        <end position="242"/>
    </location>
</feature>
<evidence type="ECO:0000259" key="12">
    <source>
        <dbReference type="Pfam" id="PF02355"/>
    </source>
</evidence>
<dbReference type="NCBIfam" id="TIGR01129">
    <property type="entry name" value="secD"/>
    <property type="match status" value="1"/>
</dbReference>
<gene>
    <name evidence="15" type="primary">secDF</name>
    <name evidence="9" type="synonym">secD</name>
    <name evidence="10" type="synonym">secF</name>
    <name evidence="15" type="ORF">H9Q13_14115</name>
</gene>
<feature type="domain" description="Protein export membrane protein SecD/SecF C-terminal" evidence="12">
    <location>
        <begin position="804"/>
        <end position="986"/>
    </location>
</feature>
<dbReference type="Gene3D" id="1.20.1640.10">
    <property type="entry name" value="Multidrug efflux transporter AcrB transmembrane domain"/>
    <property type="match status" value="2"/>
</dbReference>
<evidence type="ECO:0000256" key="8">
    <source>
        <dbReference type="ARBA" id="ARBA00023136"/>
    </source>
</evidence>
<evidence type="ECO:0000259" key="13">
    <source>
        <dbReference type="Pfam" id="PF21760"/>
    </source>
</evidence>
<dbReference type="InterPro" id="IPR022645">
    <property type="entry name" value="SecD/SecF_bac"/>
</dbReference>
<feature type="transmembrane region" description="Helical" evidence="9">
    <location>
        <begin position="519"/>
        <end position="539"/>
    </location>
</feature>
<dbReference type="InterPro" id="IPR022813">
    <property type="entry name" value="SecD/SecF_arch_bac"/>
</dbReference>
<reference evidence="15 16" key="1">
    <citation type="submission" date="2020-09" db="EMBL/GenBank/DDBJ databases">
        <title>Genome sequencing and assembly of Pontibacter sp.</title>
        <authorList>
            <person name="Chhetri G."/>
        </authorList>
    </citation>
    <scope>NUCLEOTIDE SEQUENCE [LARGE SCALE GENOMIC DNA]</scope>
    <source>
        <strain evidence="15 16">JH31</strain>
    </source>
</reference>
<feature type="region of interest" description="Disordered" evidence="11">
    <location>
        <begin position="268"/>
        <end position="288"/>
    </location>
</feature>
<evidence type="ECO:0000256" key="11">
    <source>
        <dbReference type="SAM" id="MobiDB-lite"/>
    </source>
</evidence>
<proteinExistence type="inferred from homology"/>
<evidence type="ECO:0000313" key="15">
    <source>
        <dbReference type="EMBL" id="MBD1398302.1"/>
    </source>
</evidence>
<evidence type="ECO:0000256" key="3">
    <source>
        <dbReference type="ARBA" id="ARBA00022475"/>
    </source>
</evidence>
<keyword evidence="3 9" id="KW-1003">Cell membrane</keyword>
<comment type="similarity">
    <text evidence="10">Belongs to the SecD/SecF family. SecF subfamily.</text>
</comment>
<dbReference type="PRINTS" id="PR01755">
    <property type="entry name" value="SECFTRNLCASE"/>
</dbReference>
<evidence type="ECO:0000256" key="5">
    <source>
        <dbReference type="ARBA" id="ARBA00022927"/>
    </source>
</evidence>
<comment type="caution">
    <text evidence="9">Lacks conserved residue(s) required for the propagation of feature annotation.</text>
</comment>
<evidence type="ECO:0000313" key="16">
    <source>
        <dbReference type="Proteomes" id="UP000625551"/>
    </source>
</evidence>
<dbReference type="NCBIfam" id="TIGR00966">
    <property type="entry name" value="transloc_SecF"/>
    <property type="match status" value="1"/>
</dbReference>
<keyword evidence="8 9" id="KW-0472">Membrane</keyword>
<dbReference type="Gene3D" id="3.30.1360.200">
    <property type="match status" value="1"/>
</dbReference>
<dbReference type="Pfam" id="PF07549">
    <property type="entry name" value="Sec_GG"/>
    <property type="match status" value="2"/>
</dbReference>
<dbReference type="InterPro" id="IPR055344">
    <property type="entry name" value="SecD_SecF_C_bact"/>
</dbReference>
<dbReference type="NCBIfam" id="NF009585">
    <property type="entry name" value="PRK13024.1-5"/>
    <property type="match status" value="1"/>
</dbReference>
<evidence type="ECO:0000256" key="4">
    <source>
        <dbReference type="ARBA" id="ARBA00022692"/>
    </source>
</evidence>
<evidence type="ECO:0000256" key="2">
    <source>
        <dbReference type="ARBA" id="ARBA00022448"/>
    </source>
</evidence>
<dbReference type="EMBL" id="JACXAJ010000007">
    <property type="protein sequence ID" value="MBD1398302.1"/>
    <property type="molecule type" value="Genomic_DNA"/>
</dbReference>
<dbReference type="HAMAP" id="MF_01464_B">
    <property type="entry name" value="SecF_B"/>
    <property type="match status" value="1"/>
</dbReference>
<dbReference type="InterPro" id="IPR048631">
    <property type="entry name" value="SecD_1st"/>
</dbReference>
<evidence type="ECO:0000256" key="6">
    <source>
        <dbReference type="ARBA" id="ARBA00022989"/>
    </source>
</evidence>
<feature type="domain" description="Protein export membrane protein SecD/SecF C-terminal" evidence="12">
    <location>
        <begin position="500"/>
        <end position="666"/>
    </location>
</feature>
<feature type="transmembrane region" description="Helical" evidence="9">
    <location>
        <begin position="701"/>
        <end position="718"/>
    </location>
</feature>
<keyword evidence="16" id="KW-1185">Reference proteome</keyword>
<dbReference type="PANTHER" id="PTHR30081:SF1">
    <property type="entry name" value="PROTEIN TRANSLOCASE SUBUNIT SECD"/>
    <property type="match status" value="1"/>
</dbReference>
<dbReference type="HAMAP" id="MF_01463_B">
    <property type="entry name" value="SecD_B"/>
    <property type="match status" value="1"/>
</dbReference>